<dbReference type="GO" id="GO:0019563">
    <property type="term" value="P:glycerol catabolic process"/>
    <property type="evidence" value="ECO:0007669"/>
    <property type="project" value="TreeGrafter"/>
</dbReference>
<dbReference type="SUPFAM" id="SSF101473">
    <property type="entry name" value="DhaL-like"/>
    <property type="match status" value="1"/>
</dbReference>
<organism evidence="7 8">
    <name type="scientific">Lientehia hominis</name>
    <dbReference type="NCBI Taxonomy" id="2897778"/>
    <lineage>
        <taxon>Bacteria</taxon>
        <taxon>Bacillati</taxon>
        <taxon>Bacillota</taxon>
        <taxon>Clostridia</taxon>
        <taxon>Lachnospirales</taxon>
        <taxon>Lachnospiraceae</taxon>
        <taxon>Lientehia</taxon>
    </lineage>
</organism>
<dbReference type="InterPro" id="IPR036117">
    <property type="entry name" value="DhaL_dom_sf"/>
</dbReference>
<dbReference type="Proteomes" id="UP001299265">
    <property type="component" value="Unassembled WGS sequence"/>
</dbReference>
<keyword evidence="3 7" id="KW-0418">Kinase</keyword>
<dbReference type="FunFam" id="3.40.50.10440:FF:000001">
    <property type="entry name" value="Dihydroxyacetone kinase, DhaK subunit"/>
    <property type="match status" value="1"/>
</dbReference>
<dbReference type="PANTHER" id="PTHR28629">
    <property type="entry name" value="TRIOKINASE/FMN CYCLASE"/>
    <property type="match status" value="1"/>
</dbReference>
<evidence type="ECO:0000256" key="2">
    <source>
        <dbReference type="ARBA" id="ARBA00022741"/>
    </source>
</evidence>
<evidence type="ECO:0000256" key="4">
    <source>
        <dbReference type="ARBA" id="ARBA00022840"/>
    </source>
</evidence>
<evidence type="ECO:0000256" key="1">
    <source>
        <dbReference type="ARBA" id="ARBA00022679"/>
    </source>
</evidence>
<keyword evidence="4" id="KW-0067">ATP-binding</keyword>
<accession>A0AAP2RKK0</accession>
<evidence type="ECO:0000313" key="8">
    <source>
        <dbReference type="Proteomes" id="UP001299265"/>
    </source>
</evidence>
<dbReference type="EMBL" id="JAJNOR010000008">
    <property type="protein sequence ID" value="MCD2493385.1"/>
    <property type="molecule type" value="Genomic_DNA"/>
</dbReference>
<dbReference type="FunFam" id="3.30.1180.20:FF:000001">
    <property type="entry name" value="Dihydroxyacetone kinase 1"/>
    <property type="match status" value="1"/>
</dbReference>
<dbReference type="AlphaFoldDB" id="A0AAP2RKK0"/>
<name>A0AAP2RKK0_9FIRM</name>
<evidence type="ECO:0000313" key="7">
    <source>
        <dbReference type="EMBL" id="MCD2493385.1"/>
    </source>
</evidence>
<dbReference type="GO" id="GO:0047324">
    <property type="term" value="F:phosphoenolpyruvate-glycerone phosphotransferase activity"/>
    <property type="evidence" value="ECO:0007669"/>
    <property type="project" value="UniProtKB-EC"/>
</dbReference>
<dbReference type="InterPro" id="IPR050861">
    <property type="entry name" value="Dihydroxyacetone_Kinase"/>
</dbReference>
<dbReference type="Gene3D" id="3.40.50.10440">
    <property type="entry name" value="Dihydroxyacetone kinase, domain 1"/>
    <property type="match status" value="1"/>
</dbReference>
<dbReference type="SUPFAM" id="SSF82549">
    <property type="entry name" value="DAK1/DegV-like"/>
    <property type="match status" value="1"/>
</dbReference>
<keyword evidence="1 7" id="KW-0808">Transferase</keyword>
<dbReference type="Gene3D" id="1.25.40.340">
    <property type="match status" value="1"/>
</dbReference>
<sequence length="572" mass="60766">MKKIINAPENYVDEMLEGIYVAHPDLVTYVNNDLRCLVTADKKEGKVGIATGGGSGHLPLFLGYVGRGMLDGCCVGDVFQSPSSEQMLAVTKSIDSGAGVLYIYGNYNGDIFNFDMAAEMAEFEDGIRVESVLGADDVASGPLPGDGEKSIRRGVAGIFFVYKCAGAAADEMMSLDEVKRIAEKAAASVRTMGVALTPCIVPRVGHPGFSIGDDEMEIGMGIHGETGIRRGKLEPADEIVEEMLEKILGDFDEIDGSTVAVLVNGLGATTLDEQYIVTRKIDQILKGRNIDVKKYYVGEYATALEMAGVSISILKLDEELEQLLLKPAQTPFFRQGSMNEEGTIKRAKKCAESTTQKAGESGNIEKADTNILADFLKNVKEIMADKKDYLIDLDSVVGDGDLGLTMSDGFAAAYKAVHGSGETDSGKLLYAAGKAMSIAVPSTMGTLMASGLMQAGKRLRGKTDLGLAEYVELFEGYTEGVMNLGKAKVGDKTFLDGIVPAVEAMKAAKDAGKNVKEAAHDAREAAEKGFKATTSMVAVHGRAATRGEASRSLQDPGAAVAMLIMEAFDQTV</sequence>
<dbReference type="SMART" id="SM01120">
    <property type="entry name" value="Dak2"/>
    <property type="match status" value="1"/>
</dbReference>
<dbReference type="GO" id="GO:0005829">
    <property type="term" value="C:cytosol"/>
    <property type="evidence" value="ECO:0007669"/>
    <property type="project" value="TreeGrafter"/>
</dbReference>
<dbReference type="NCBIfam" id="NF011049">
    <property type="entry name" value="PRK14479.1"/>
    <property type="match status" value="1"/>
</dbReference>
<reference evidence="7 8" key="1">
    <citation type="submission" date="2021-11" db="EMBL/GenBank/DDBJ databases">
        <title>Lacrimispora sp. nov. NSJ-141 isolated from human feces.</title>
        <authorList>
            <person name="Abdugheni R."/>
        </authorList>
    </citation>
    <scope>NUCLEOTIDE SEQUENCE [LARGE SCALE GENOMIC DNA]</scope>
    <source>
        <strain evidence="7 8">NSJ-141</strain>
    </source>
</reference>
<feature type="domain" description="DhaL" evidence="5">
    <location>
        <begin position="370"/>
        <end position="570"/>
    </location>
</feature>
<comment type="caution">
    <text evidence="7">The sequence shown here is derived from an EMBL/GenBank/DDBJ whole genome shotgun (WGS) entry which is preliminary data.</text>
</comment>
<dbReference type="GO" id="GO:0005524">
    <property type="term" value="F:ATP binding"/>
    <property type="evidence" value="ECO:0007669"/>
    <property type="project" value="UniProtKB-KW"/>
</dbReference>
<evidence type="ECO:0000259" key="5">
    <source>
        <dbReference type="PROSITE" id="PS51480"/>
    </source>
</evidence>
<evidence type="ECO:0000256" key="3">
    <source>
        <dbReference type="ARBA" id="ARBA00022777"/>
    </source>
</evidence>
<gene>
    <name evidence="7" type="primary">dhaK</name>
    <name evidence="7" type="ORF">LQE92_12245</name>
</gene>
<dbReference type="Gene3D" id="3.30.1180.20">
    <property type="entry name" value="Dihydroxyacetone kinase, domain 2"/>
    <property type="match status" value="1"/>
</dbReference>
<feature type="domain" description="DhaK" evidence="6">
    <location>
        <begin position="7"/>
        <end position="333"/>
    </location>
</feature>
<dbReference type="GO" id="GO:0004371">
    <property type="term" value="F:glycerone kinase activity"/>
    <property type="evidence" value="ECO:0007669"/>
    <property type="project" value="InterPro"/>
</dbReference>
<dbReference type="PROSITE" id="PS51481">
    <property type="entry name" value="DHAK"/>
    <property type="match status" value="1"/>
</dbReference>
<dbReference type="RefSeq" id="WP_231063240.1">
    <property type="nucleotide sequence ID" value="NZ_JAJNOR010000008.1"/>
</dbReference>
<dbReference type="Pfam" id="PF02734">
    <property type="entry name" value="Dak2"/>
    <property type="match status" value="1"/>
</dbReference>
<evidence type="ECO:0000259" key="6">
    <source>
        <dbReference type="PROSITE" id="PS51481"/>
    </source>
</evidence>
<dbReference type="InterPro" id="IPR004007">
    <property type="entry name" value="DhaL_dom"/>
</dbReference>
<keyword evidence="2" id="KW-0547">Nucleotide-binding</keyword>
<proteinExistence type="predicted"/>
<keyword evidence="8" id="KW-1185">Reference proteome</keyword>
<dbReference type="PANTHER" id="PTHR28629:SF4">
    <property type="entry name" value="TRIOKINASE_FMN CYCLASE"/>
    <property type="match status" value="1"/>
</dbReference>
<dbReference type="PROSITE" id="PS51480">
    <property type="entry name" value="DHAL"/>
    <property type="match status" value="1"/>
</dbReference>
<protein>
    <submittedName>
        <fullName evidence="7">Dihydroxyacetone kinase subunit DhaK</fullName>
        <ecNumber evidence="7">2.7.1.121</ecNumber>
    </submittedName>
</protein>
<dbReference type="Pfam" id="PF02733">
    <property type="entry name" value="Dak1"/>
    <property type="match status" value="1"/>
</dbReference>
<dbReference type="InterPro" id="IPR004006">
    <property type="entry name" value="DhaK_dom"/>
</dbReference>
<dbReference type="EC" id="2.7.1.121" evidence="7"/>